<keyword evidence="7" id="KW-1185">Reference proteome</keyword>
<evidence type="ECO:0000259" key="5">
    <source>
        <dbReference type="Pfam" id="PF04198"/>
    </source>
</evidence>
<proteinExistence type="inferred from homology"/>
<feature type="domain" description="Sugar-binding" evidence="5">
    <location>
        <begin position="63"/>
        <end position="315"/>
    </location>
</feature>
<dbReference type="SUPFAM" id="SSF100950">
    <property type="entry name" value="NagB/RpiA/CoA transferase-like"/>
    <property type="match status" value="1"/>
</dbReference>
<gene>
    <name evidence="6" type="ORF">CVP05_07765</name>
</gene>
<dbReference type="PANTHER" id="PTHR34294">
    <property type="entry name" value="TRANSCRIPTIONAL REGULATOR-RELATED"/>
    <property type="match status" value="1"/>
</dbReference>
<name>A0A2M8S1W1_9PAST</name>
<dbReference type="GO" id="GO:0030246">
    <property type="term" value="F:carbohydrate binding"/>
    <property type="evidence" value="ECO:0007669"/>
    <property type="project" value="InterPro"/>
</dbReference>
<comment type="caution">
    <text evidence="6">The sequence shown here is derived from an EMBL/GenBank/DDBJ whole genome shotgun (WGS) entry which is preliminary data.</text>
</comment>
<keyword evidence="3" id="KW-0238">DNA-binding</keyword>
<keyword evidence="4" id="KW-0804">Transcription</keyword>
<organism evidence="6 7">
    <name type="scientific">Conservatibacter flavescens</name>
    <dbReference type="NCBI Taxonomy" id="28161"/>
    <lineage>
        <taxon>Bacteria</taxon>
        <taxon>Pseudomonadati</taxon>
        <taxon>Pseudomonadota</taxon>
        <taxon>Gammaproteobacteria</taxon>
        <taxon>Pasteurellales</taxon>
        <taxon>Pasteurellaceae</taxon>
        <taxon>Conservatibacter</taxon>
    </lineage>
</organism>
<dbReference type="InterPro" id="IPR037171">
    <property type="entry name" value="NagB/RpiA_transferase-like"/>
</dbReference>
<comment type="similarity">
    <text evidence="1">Belongs to the SorC transcriptional regulatory family.</text>
</comment>
<evidence type="ECO:0000256" key="4">
    <source>
        <dbReference type="ARBA" id="ARBA00023163"/>
    </source>
</evidence>
<evidence type="ECO:0000256" key="2">
    <source>
        <dbReference type="ARBA" id="ARBA00023015"/>
    </source>
</evidence>
<dbReference type="EMBL" id="PHHA01000018">
    <property type="protein sequence ID" value="PJG85142.1"/>
    <property type="molecule type" value="Genomic_DNA"/>
</dbReference>
<dbReference type="Proteomes" id="UP000229329">
    <property type="component" value="Unassembled WGS sequence"/>
</dbReference>
<dbReference type="PANTHER" id="PTHR34294:SF1">
    <property type="entry name" value="TRANSCRIPTIONAL REGULATOR LSRR"/>
    <property type="match status" value="1"/>
</dbReference>
<evidence type="ECO:0000256" key="1">
    <source>
        <dbReference type="ARBA" id="ARBA00010466"/>
    </source>
</evidence>
<dbReference type="InterPro" id="IPR051054">
    <property type="entry name" value="SorC_transcr_regulators"/>
</dbReference>
<dbReference type="Gene3D" id="3.40.50.1360">
    <property type="match status" value="1"/>
</dbReference>
<dbReference type="AlphaFoldDB" id="A0A2M8S1W1"/>
<keyword evidence="2" id="KW-0805">Transcription regulation</keyword>
<evidence type="ECO:0000313" key="6">
    <source>
        <dbReference type="EMBL" id="PJG85142.1"/>
    </source>
</evidence>
<dbReference type="InterPro" id="IPR007324">
    <property type="entry name" value="Sugar-bd_dom_put"/>
</dbReference>
<dbReference type="Gene3D" id="1.10.10.60">
    <property type="entry name" value="Homeodomain-like"/>
    <property type="match status" value="1"/>
</dbReference>
<dbReference type="GO" id="GO:0003677">
    <property type="term" value="F:DNA binding"/>
    <property type="evidence" value="ECO:0007669"/>
    <property type="project" value="UniProtKB-KW"/>
</dbReference>
<dbReference type="OrthoDB" id="9808171at2"/>
<protein>
    <submittedName>
        <fullName evidence="6">Sugar-binding protein</fullName>
    </submittedName>
</protein>
<accession>A0A2M8S1W1</accession>
<dbReference type="RefSeq" id="WP_100288999.1">
    <property type="nucleotide sequence ID" value="NZ_PHHA01000018.1"/>
</dbReference>
<evidence type="ECO:0000256" key="3">
    <source>
        <dbReference type="ARBA" id="ARBA00023125"/>
    </source>
</evidence>
<dbReference type="Pfam" id="PF04198">
    <property type="entry name" value="Sugar-bind"/>
    <property type="match status" value="1"/>
</dbReference>
<evidence type="ECO:0000313" key="7">
    <source>
        <dbReference type="Proteomes" id="UP000229329"/>
    </source>
</evidence>
<reference evidence="6 7" key="1">
    <citation type="submission" date="2017-11" db="EMBL/GenBank/DDBJ databases">
        <title>Reclassification of Bisgaard taxon 7 as Conservatibacter flavescens gen. nov., sp. nov.</title>
        <authorList>
            <person name="Christensen H."/>
        </authorList>
    </citation>
    <scope>NUCLEOTIDE SEQUENCE [LARGE SCALE GENOMIC DNA]</scope>
    <source>
        <strain evidence="6 7">7_4</strain>
    </source>
</reference>
<sequence length="320" mass="36091">MKKYIEDEHLIYKCCCLYYLDNKNQEEISKILKISRPTTSRLLKQGITDGIVAISIKTPESNKTYEIGRRIEDKFNLLDVLVLDNNNLYSYASNKIIFEFINKTLQTASNIGISMGKTLRDLIISINNTLEPNHHKNYTFIPVVGGVGKKNNDMHSNYVTARFAHVFGGTALEFYSPAIFSNSLLAKEFAKEEIVKNVINYYDDLDVLIMGLGSRKDSTLLNEGYIDPQILTDFYIQGAVGDICLNFFDIKGDINKFKSFNERVIGINTNQIKKVPIRVGVSLDENKTDSVYGAINGGYINTLIIDLKSALKLLNKQGIN</sequence>